<evidence type="ECO:0000256" key="1">
    <source>
        <dbReference type="ARBA" id="ARBA00004127"/>
    </source>
</evidence>
<protein>
    <submittedName>
        <fullName evidence="8">DNA damage-regulated autophagy modulator protein 1</fullName>
    </submittedName>
</protein>
<dbReference type="OrthoDB" id="191706at2759"/>
<dbReference type="InterPro" id="IPR019402">
    <property type="entry name" value="CWH43_N"/>
</dbReference>
<name>A0A177B6P2_9BILA</name>
<gene>
    <name evidence="8" type="ORF">A3Q56_02985</name>
</gene>
<dbReference type="PANTHER" id="PTHR21324:SF2">
    <property type="entry name" value="EG:22E5.9 PROTEIN"/>
    <property type="match status" value="1"/>
</dbReference>
<evidence type="ECO:0000256" key="5">
    <source>
        <dbReference type="ARBA" id="ARBA00023136"/>
    </source>
</evidence>
<comment type="caution">
    <text evidence="8">The sequence shown here is derived from an EMBL/GenBank/DDBJ whole genome shotgun (WGS) entry which is preliminary data.</text>
</comment>
<proteinExistence type="inferred from homology"/>
<keyword evidence="3 6" id="KW-0812">Transmembrane</keyword>
<dbReference type="AlphaFoldDB" id="A0A177B6P2"/>
<organism evidence="8 9">
    <name type="scientific">Intoshia linei</name>
    <dbReference type="NCBI Taxonomy" id="1819745"/>
    <lineage>
        <taxon>Eukaryota</taxon>
        <taxon>Metazoa</taxon>
        <taxon>Spiralia</taxon>
        <taxon>Lophotrochozoa</taxon>
        <taxon>Mesozoa</taxon>
        <taxon>Orthonectida</taxon>
        <taxon>Rhopaluridae</taxon>
        <taxon>Intoshia</taxon>
    </lineage>
</organism>
<keyword evidence="4 6" id="KW-1133">Transmembrane helix</keyword>
<evidence type="ECO:0000256" key="3">
    <source>
        <dbReference type="ARBA" id="ARBA00022692"/>
    </source>
</evidence>
<evidence type="ECO:0000256" key="6">
    <source>
        <dbReference type="SAM" id="Phobius"/>
    </source>
</evidence>
<comment type="similarity">
    <text evidence="2">Belongs to the DRAM/TMEM150 family.</text>
</comment>
<evidence type="ECO:0000259" key="7">
    <source>
        <dbReference type="Pfam" id="PF10277"/>
    </source>
</evidence>
<keyword evidence="5 6" id="KW-0472">Membrane</keyword>
<sequence length="283" mass="31981">MQLLGYHLVPLSLVVIYPITFLTTYVLSRYYKHTPALPYISDTGVETPESCIFTFALSVAGSCLYIYINYKIIKSTLKSLKIINKIAAALGLTSSIGLVVVGSFQVSNVILCHVIGAAMTFLGGPIYMLIITYLYHSTNKSHNVNIHSKGLMAFRIALSSLMTCVLIWGFIATKQAWEYFDGDTMYSPFMWKETSNGIKWHTASVILEWITFIIYVCYIASTIPLYYNVDSLKTTMVMKHQLDYKSQNAQKSQIKDNVHINIDADFANYENISQNKDLYSSEK</sequence>
<feature type="domain" description="CWH43-like N-terminal" evidence="7">
    <location>
        <begin position="6"/>
        <end position="222"/>
    </location>
</feature>
<feature type="transmembrane region" description="Helical" evidence="6">
    <location>
        <begin position="7"/>
        <end position="31"/>
    </location>
</feature>
<dbReference type="InterPro" id="IPR050911">
    <property type="entry name" value="DRAM/TMEM150_Autophagy_Mod"/>
</dbReference>
<comment type="subcellular location">
    <subcellularLocation>
        <location evidence="1">Endomembrane system</location>
        <topology evidence="1">Multi-pass membrane protein</topology>
    </subcellularLocation>
</comment>
<feature type="transmembrane region" description="Helical" evidence="6">
    <location>
        <begin position="110"/>
        <end position="135"/>
    </location>
</feature>
<feature type="transmembrane region" description="Helical" evidence="6">
    <location>
        <begin position="156"/>
        <end position="177"/>
    </location>
</feature>
<dbReference type="PANTHER" id="PTHR21324">
    <property type="entry name" value="FASTING-INDUCIBLE INTEGRAL MEMBRANE PROTEIN TM6P1-RELATED"/>
    <property type="match status" value="1"/>
</dbReference>
<feature type="transmembrane region" description="Helical" evidence="6">
    <location>
        <begin position="82"/>
        <end position="104"/>
    </location>
</feature>
<keyword evidence="9" id="KW-1185">Reference proteome</keyword>
<dbReference type="GO" id="GO:0012505">
    <property type="term" value="C:endomembrane system"/>
    <property type="evidence" value="ECO:0007669"/>
    <property type="project" value="UniProtKB-SubCell"/>
</dbReference>
<feature type="transmembrane region" description="Helical" evidence="6">
    <location>
        <begin position="209"/>
        <end position="229"/>
    </location>
</feature>
<feature type="transmembrane region" description="Helical" evidence="6">
    <location>
        <begin position="51"/>
        <end position="70"/>
    </location>
</feature>
<dbReference type="Pfam" id="PF10277">
    <property type="entry name" value="Frag1"/>
    <property type="match status" value="1"/>
</dbReference>
<evidence type="ECO:0000256" key="4">
    <source>
        <dbReference type="ARBA" id="ARBA00022989"/>
    </source>
</evidence>
<dbReference type="Proteomes" id="UP000078046">
    <property type="component" value="Unassembled WGS sequence"/>
</dbReference>
<evidence type="ECO:0000313" key="8">
    <source>
        <dbReference type="EMBL" id="OAF69261.1"/>
    </source>
</evidence>
<evidence type="ECO:0000256" key="2">
    <source>
        <dbReference type="ARBA" id="ARBA00006565"/>
    </source>
</evidence>
<dbReference type="EMBL" id="LWCA01000311">
    <property type="protein sequence ID" value="OAF69261.1"/>
    <property type="molecule type" value="Genomic_DNA"/>
</dbReference>
<accession>A0A177B6P2</accession>
<evidence type="ECO:0000313" key="9">
    <source>
        <dbReference type="Proteomes" id="UP000078046"/>
    </source>
</evidence>
<reference evidence="8 9" key="1">
    <citation type="submission" date="2016-04" db="EMBL/GenBank/DDBJ databases">
        <title>The genome of Intoshia linei affirms orthonectids as highly simplified spiralians.</title>
        <authorList>
            <person name="Mikhailov K.V."/>
            <person name="Slusarev G.S."/>
            <person name="Nikitin M.A."/>
            <person name="Logacheva M.D."/>
            <person name="Penin A."/>
            <person name="Aleoshin V."/>
            <person name="Panchin Y.V."/>
        </authorList>
    </citation>
    <scope>NUCLEOTIDE SEQUENCE [LARGE SCALE GENOMIC DNA]</scope>
    <source>
        <strain evidence="8">Intl2013</strain>
        <tissue evidence="8">Whole animal</tissue>
    </source>
</reference>